<dbReference type="EMBL" id="CP070505">
    <property type="protein sequence ID" value="QSL92063.1"/>
    <property type="molecule type" value="Genomic_DNA"/>
</dbReference>
<proteinExistence type="predicted"/>
<gene>
    <name evidence="2" type="ORF">JWV26_20225</name>
</gene>
<name>A0ABD7DXG3_9GAMM</name>
<sequence>MDKLNVLVFVSYYYPGGKGGGPLRSISNMVALLGSEFDFSVVTRDRDAGDKKSYSGISVGAWNDVRGCKVFYLPSGIVFFTKLLGLIFSSRWNVLYLNSFFDLRMTLWGLLAARFLGRESKVLLAPRGEFSEGAMSFKTAKKRLYIKTVKSLGLLRKTIFHASTTAEADEIERVLGVDRGRIRIAMNLTMPPMASSDVREAQVDGPLKLVFLSRLARKKNLDFVLRSLASVQSTASLDVYGVFEEDSYSNECAELVARLPASIKVNFCGYVEPDDVGNVLAQYDLFYFPTLGENYGHVIAEALAVGTPVLLSDRTPWTGLETDGLGWVCPLEAPQEFVQVLNGFGSVPAGSGYRNRALVQERARKRISSDLHIQANREVFLSFQQGARGRS</sequence>
<protein>
    <submittedName>
        <fullName evidence="2">Glycosyltransferase</fullName>
    </submittedName>
</protein>
<dbReference type="PANTHER" id="PTHR45947:SF3">
    <property type="entry name" value="SULFOQUINOVOSYL TRANSFERASE SQD2"/>
    <property type="match status" value="1"/>
</dbReference>
<dbReference type="AlphaFoldDB" id="A0ABD7DXG3"/>
<evidence type="ECO:0000313" key="2">
    <source>
        <dbReference type="EMBL" id="QSL92063.1"/>
    </source>
</evidence>
<dbReference type="PANTHER" id="PTHR45947">
    <property type="entry name" value="SULFOQUINOVOSYL TRANSFERASE SQD2"/>
    <property type="match status" value="1"/>
</dbReference>
<organism evidence="2 3">
    <name type="scientific">Ectopseudomonas toyotomiensis</name>
    <dbReference type="NCBI Taxonomy" id="554344"/>
    <lineage>
        <taxon>Bacteria</taxon>
        <taxon>Pseudomonadati</taxon>
        <taxon>Pseudomonadota</taxon>
        <taxon>Gammaproteobacteria</taxon>
        <taxon>Pseudomonadales</taxon>
        <taxon>Pseudomonadaceae</taxon>
        <taxon>Ectopseudomonas</taxon>
    </lineage>
</organism>
<evidence type="ECO:0000313" key="3">
    <source>
        <dbReference type="Proteomes" id="UP000663658"/>
    </source>
</evidence>
<dbReference type="Pfam" id="PF00534">
    <property type="entry name" value="Glycos_transf_1"/>
    <property type="match status" value="1"/>
</dbReference>
<dbReference type="RefSeq" id="WP_206417664.1">
    <property type="nucleotide sequence ID" value="NZ_CP070505.1"/>
</dbReference>
<dbReference type="CDD" id="cd03801">
    <property type="entry name" value="GT4_PimA-like"/>
    <property type="match status" value="1"/>
</dbReference>
<evidence type="ECO:0000259" key="1">
    <source>
        <dbReference type="Pfam" id="PF00534"/>
    </source>
</evidence>
<dbReference type="Gene3D" id="3.40.50.2000">
    <property type="entry name" value="Glycogen Phosphorylase B"/>
    <property type="match status" value="2"/>
</dbReference>
<dbReference type="Proteomes" id="UP000663658">
    <property type="component" value="Chromosome"/>
</dbReference>
<accession>A0ABD7DXG3</accession>
<dbReference type="SUPFAM" id="SSF53756">
    <property type="entry name" value="UDP-Glycosyltransferase/glycogen phosphorylase"/>
    <property type="match status" value="1"/>
</dbReference>
<feature type="domain" description="Glycosyl transferase family 1" evidence="1">
    <location>
        <begin position="203"/>
        <end position="342"/>
    </location>
</feature>
<reference evidence="2 3" key="1">
    <citation type="submission" date="2021-02" db="EMBL/GenBank/DDBJ databases">
        <title>Whole genome sequencing of Pseudomonas alcaliphila strain SM2.</title>
        <authorList>
            <person name="Alshamsi M.S."/>
            <person name="Sudalaimuthuasari N."/>
            <person name="Kundu B."/>
            <person name="AlMaskari R.S."/>
            <person name="Elmahi Y."/>
            <person name="Mundra S."/>
            <person name="Chandran S."/>
            <person name="Malik S."/>
            <person name="Hazzouri K.M."/>
            <person name="Amiri K.M.A."/>
        </authorList>
    </citation>
    <scope>NUCLEOTIDE SEQUENCE [LARGE SCALE GENOMIC DNA]</scope>
    <source>
        <strain evidence="2 3">SM2</strain>
    </source>
</reference>
<dbReference type="KEGG" id="pty:JWV26_20225"/>
<dbReference type="InterPro" id="IPR001296">
    <property type="entry name" value="Glyco_trans_1"/>
</dbReference>
<dbReference type="InterPro" id="IPR050194">
    <property type="entry name" value="Glycosyltransferase_grp1"/>
</dbReference>